<organism evidence="2 3">
    <name type="scientific">Candidatus Coatesbacteria bacterium RBG_13_66_14</name>
    <dbReference type="NCBI Taxonomy" id="1817816"/>
    <lineage>
        <taxon>Bacteria</taxon>
        <taxon>Candidatus Coatesiibacteriota</taxon>
    </lineage>
</organism>
<feature type="transmembrane region" description="Helical" evidence="1">
    <location>
        <begin position="20"/>
        <end position="40"/>
    </location>
</feature>
<comment type="caution">
    <text evidence="2">The sequence shown here is derived from an EMBL/GenBank/DDBJ whole genome shotgun (WGS) entry which is preliminary data.</text>
</comment>
<gene>
    <name evidence="2" type="ORF">A2Y64_07880</name>
</gene>
<evidence type="ECO:0000256" key="1">
    <source>
        <dbReference type="SAM" id="Phobius"/>
    </source>
</evidence>
<keyword evidence="1" id="KW-0812">Transmembrane</keyword>
<evidence type="ECO:0008006" key="4">
    <source>
        <dbReference type="Google" id="ProtNLM"/>
    </source>
</evidence>
<reference evidence="2 3" key="1">
    <citation type="journal article" date="2016" name="Nat. Commun.">
        <title>Thousands of microbial genomes shed light on interconnected biogeochemical processes in an aquifer system.</title>
        <authorList>
            <person name="Anantharaman K."/>
            <person name="Brown C.T."/>
            <person name="Hug L.A."/>
            <person name="Sharon I."/>
            <person name="Castelle C.J."/>
            <person name="Probst A.J."/>
            <person name="Thomas B.C."/>
            <person name="Singh A."/>
            <person name="Wilkins M.J."/>
            <person name="Karaoz U."/>
            <person name="Brodie E.L."/>
            <person name="Williams K.H."/>
            <person name="Hubbard S.S."/>
            <person name="Banfield J.F."/>
        </authorList>
    </citation>
    <scope>NUCLEOTIDE SEQUENCE [LARGE SCALE GENOMIC DNA]</scope>
</reference>
<dbReference type="AlphaFoldDB" id="A0A1F5FIT1"/>
<proteinExistence type="predicted"/>
<protein>
    <recommendedName>
        <fullName evidence="4">DUF5673 domain-containing protein</fullName>
    </recommendedName>
</protein>
<accession>A0A1F5FIT1</accession>
<keyword evidence="1" id="KW-0472">Membrane</keyword>
<keyword evidence="1" id="KW-1133">Transmembrane helix</keyword>
<name>A0A1F5FIT1_9BACT</name>
<dbReference type="STRING" id="1817816.A2Y64_07880"/>
<evidence type="ECO:0000313" key="2">
    <source>
        <dbReference type="EMBL" id="OGD79517.1"/>
    </source>
</evidence>
<sequence length="159" mass="18316">MPEVDDELSWWVYPPALYPWRALAGVVVLSLVVIFLIYYAGGPAVGIIGGGVIFFVLNGFFLPSSYSLDGEGLVWRRLFFRFRRPWSHFQCYYADRFGVMLTPSHRPSRLDPWRGMNLWFGPTDGEKGPKGTNRDRVLAFIKRHVKPYRPPVDHRDVLG</sequence>
<feature type="transmembrane region" description="Helical" evidence="1">
    <location>
        <begin position="47"/>
        <end position="66"/>
    </location>
</feature>
<evidence type="ECO:0000313" key="3">
    <source>
        <dbReference type="Proteomes" id="UP000177187"/>
    </source>
</evidence>
<dbReference type="EMBL" id="MFAF01000008">
    <property type="protein sequence ID" value="OGD79517.1"/>
    <property type="molecule type" value="Genomic_DNA"/>
</dbReference>
<dbReference type="Proteomes" id="UP000177187">
    <property type="component" value="Unassembled WGS sequence"/>
</dbReference>